<dbReference type="Proteomes" id="UP001501710">
    <property type="component" value="Unassembled WGS sequence"/>
</dbReference>
<gene>
    <name evidence="2" type="ORF">GCM10022254_05300</name>
</gene>
<name>A0ABP8BSJ6_9ACTN</name>
<comment type="caution">
    <text evidence="2">The sequence shown here is derived from an EMBL/GenBank/DDBJ whole genome shotgun (WGS) entry which is preliminary data.</text>
</comment>
<protein>
    <submittedName>
        <fullName evidence="2">Uncharacterized protein</fullName>
    </submittedName>
</protein>
<accession>A0ABP8BSJ6</accession>
<evidence type="ECO:0000313" key="3">
    <source>
        <dbReference type="Proteomes" id="UP001501710"/>
    </source>
</evidence>
<sequence length="41" mass="3951">MGQHGGKGNKDGKSSDSNTPQGGGHGGKGDGTKGNPSDGKR</sequence>
<dbReference type="EMBL" id="BAABAS010000003">
    <property type="protein sequence ID" value="GAA4224852.1"/>
    <property type="molecule type" value="Genomic_DNA"/>
</dbReference>
<feature type="region of interest" description="Disordered" evidence="1">
    <location>
        <begin position="1"/>
        <end position="41"/>
    </location>
</feature>
<proteinExistence type="predicted"/>
<evidence type="ECO:0000256" key="1">
    <source>
        <dbReference type="SAM" id="MobiDB-lite"/>
    </source>
</evidence>
<reference evidence="3" key="1">
    <citation type="journal article" date="2019" name="Int. J. Syst. Evol. Microbiol.">
        <title>The Global Catalogue of Microorganisms (GCM) 10K type strain sequencing project: providing services to taxonomists for standard genome sequencing and annotation.</title>
        <authorList>
            <consortium name="The Broad Institute Genomics Platform"/>
            <consortium name="The Broad Institute Genome Sequencing Center for Infectious Disease"/>
            <person name="Wu L."/>
            <person name="Ma J."/>
        </authorList>
    </citation>
    <scope>NUCLEOTIDE SEQUENCE [LARGE SCALE GENOMIC DNA]</scope>
    <source>
        <strain evidence="3">JCM 17440</strain>
    </source>
</reference>
<keyword evidence="3" id="KW-1185">Reference proteome</keyword>
<organism evidence="2 3">
    <name type="scientific">Actinomadura meridiana</name>
    <dbReference type="NCBI Taxonomy" id="559626"/>
    <lineage>
        <taxon>Bacteria</taxon>
        <taxon>Bacillati</taxon>
        <taxon>Actinomycetota</taxon>
        <taxon>Actinomycetes</taxon>
        <taxon>Streptosporangiales</taxon>
        <taxon>Thermomonosporaceae</taxon>
        <taxon>Actinomadura</taxon>
    </lineage>
</organism>
<evidence type="ECO:0000313" key="2">
    <source>
        <dbReference type="EMBL" id="GAA4224852.1"/>
    </source>
</evidence>